<protein>
    <recommendedName>
        <fullName evidence="1">Methyltransferase type 12 domain-containing protein</fullName>
    </recommendedName>
</protein>
<dbReference type="SUPFAM" id="SSF53335">
    <property type="entry name" value="S-adenosyl-L-methionine-dependent methyltransferases"/>
    <property type="match status" value="1"/>
</dbReference>
<dbReference type="CDD" id="cd02440">
    <property type="entry name" value="AdoMet_MTases"/>
    <property type="match status" value="1"/>
</dbReference>
<dbReference type="EMBL" id="QETB01000001">
    <property type="protein sequence ID" value="PWF27160.1"/>
    <property type="molecule type" value="Genomic_DNA"/>
</dbReference>
<sequence length="338" mass="36855">MASILKTVLRRGWVKPLGIMARWLPGYLRVDFISAGLQSGILQYLNQGSATSKQVAQHFGYDMPMIEGLESWLGVGVQIGELRLARGRYSLRGRRVKTLLKPENDPIAAFFEEFTNLNHRLVMETPERLKRGEWFTLADADPDTVARTSRAGEPWLASAIGEVVPAEGAFRLVEVGCGSGAHIKTAAEINPRLTAQGIELQESAAAQARTNMAEWGLSDRVEIEVRDVLDREGDGTADLVTLHQNIYYFPVEEQSAVLRHLGTYLAPGGKLLVTTVVRDSGSGSVALDLWGAMTEGASRLPTPKELEDRLAAAGYADVGTQKLGPDGMYYAATGTWRG</sequence>
<accession>A0A2V1KA27</accession>
<dbReference type="Proteomes" id="UP000245283">
    <property type="component" value="Unassembled WGS sequence"/>
</dbReference>
<name>A0A2V1KA27_9ACTO</name>
<dbReference type="AlphaFoldDB" id="A0A2V1KA27"/>
<evidence type="ECO:0000259" key="1">
    <source>
        <dbReference type="Pfam" id="PF08242"/>
    </source>
</evidence>
<proteinExistence type="predicted"/>
<dbReference type="OrthoDB" id="9799672at2"/>
<dbReference type="InterPro" id="IPR013217">
    <property type="entry name" value="Methyltransf_12"/>
</dbReference>
<comment type="caution">
    <text evidence="2">The sequence shown here is derived from an EMBL/GenBank/DDBJ whole genome shotgun (WGS) entry which is preliminary data.</text>
</comment>
<dbReference type="Pfam" id="PF08242">
    <property type="entry name" value="Methyltransf_12"/>
    <property type="match status" value="1"/>
</dbReference>
<dbReference type="RefSeq" id="WP_109092660.1">
    <property type="nucleotide sequence ID" value="NZ_QETB01000001.1"/>
</dbReference>
<organism evidence="2 3">
    <name type="scientific">Ancrocorticia populi</name>
    <dbReference type="NCBI Taxonomy" id="2175228"/>
    <lineage>
        <taxon>Bacteria</taxon>
        <taxon>Bacillati</taxon>
        <taxon>Actinomycetota</taxon>
        <taxon>Actinomycetes</taxon>
        <taxon>Actinomycetales</taxon>
        <taxon>Actinomycetaceae</taxon>
        <taxon>Ancrocorticia</taxon>
    </lineage>
</organism>
<evidence type="ECO:0000313" key="2">
    <source>
        <dbReference type="EMBL" id="PWF27160.1"/>
    </source>
</evidence>
<gene>
    <name evidence="2" type="ORF">DD236_01805</name>
</gene>
<dbReference type="Gene3D" id="3.40.50.150">
    <property type="entry name" value="Vaccinia Virus protein VP39"/>
    <property type="match status" value="1"/>
</dbReference>
<feature type="domain" description="Methyltransferase type 12" evidence="1">
    <location>
        <begin position="173"/>
        <end position="271"/>
    </location>
</feature>
<reference evidence="3" key="1">
    <citation type="submission" date="2018-05" db="EMBL/GenBank/DDBJ databases">
        <authorList>
            <person name="Li Y."/>
        </authorList>
    </citation>
    <scope>NUCLEOTIDE SEQUENCE [LARGE SCALE GENOMIC DNA]</scope>
    <source>
        <strain evidence="3">sk1b4</strain>
    </source>
</reference>
<dbReference type="InterPro" id="IPR029063">
    <property type="entry name" value="SAM-dependent_MTases_sf"/>
</dbReference>
<keyword evidence="3" id="KW-1185">Reference proteome</keyword>
<evidence type="ECO:0000313" key="3">
    <source>
        <dbReference type="Proteomes" id="UP000245283"/>
    </source>
</evidence>